<reference evidence="1" key="1">
    <citation type="submission" date="2020-08" db="EMBL/GenBank/DDBJ databases">
        <title>Plant Genome Project.</title>
        <authorList>
            <person name="Zhang R.-G."/>
        </authorList>
    </citation>
    <scope>NUCLEOTIDE SEQUENCE</scope>
    <source>
        <strain evidence="1">WSP0</strain>
        <tissue evidence="1">Leaf</tissue>
    </source>
</reference>
<dbReference type="Proteomes" id="UP000823749">
    <property type="component" value="Chromosome 7"/>
</dbReference>
<proteinExistence type="predicted"/>
<evidence type="ECO:0000313" key="1">
    <source>
        <dbReference type="EMBL" id="KAG5542056.1"/>
    </source>
</evidence>
<organism evidence="1 2">
    <name type="scientific">Rhododendron griersonianum</name>
    <dbReference type="NCBI Taxonomy" id="479676"/>
    <lineage>
        <taxon>Eukaryota</taxon>
        <taxon>Viridiplantae</taxon>
        <taxon>Streptophyta</taxon>
        <taxon>Embryophyta</taxon>
        <taxon>Tracheophyta</taxon>
        <taxon>Spermatophyta</taxon>
        <taxon>Magnoliopsida</taxon>
        <taxon>eudicotyledons</taxon>
        <taxon>Gunneridae</taxon>
        <taxon>Pentapetalae</taxon>
        <taxon>asterids</taxon>
        <taxon>Ericales</taxon>
        <taxon>Ericaceae</taxon>
        <taxon>Ericoideae</taxon>
        <taxon>Rhodoreae</taxon>
        <taxon>Rhododendron</taxon>
    </lineage>
</organism>
<name>A0AAV6JLH0_9ERIC</name>
<gene>
    <name evidence="1" type="ORF">RHGRI_021788</name>
</gene>
<dbReference type="EMBL" id="JACTNZ010000007">
    <property type="protein sequence ID" value="KAG5542056.1"/>
    <property type="molecule type" value="Genomic_DNA"/>
</dbReference>
<protein>
    <submittedName>
        <fullName evidence="1">Uncharacterized protein</fullName>
    </submittedName>
</protein>
<evidence type="ECO:0000313" key="2">
    <source>
        <dbReference type="Proteomes" id="UP000823749"/>
    </source>
</evidence>
<comment type="caution">
    <text evidence="1">The sequence shown here is derived from an EMBL/GenBank/DDBJ whole genome shotgun (WGS) entry which is preliminary data.</text>
</comment>
<sequence length="98" mass="10878">MVWKAKHSRWNEQNLATTRAREAPSRVEATAAFEGVDGPEDSEESRGIENVEKESFRASQSGTWGLLGLGGLEHDVPCLCLKNGFIPSLKNWSEPFTM</sequence>
<keyword evidence="2" id="KW-1185">Reference proteome</keyword>
<dbReference type="AlphaFoldDB" id="A0AAV6JLH0"/>
<accession>A0AAV6JLH0</accession>